<evidence type="ECO:0000256" key="3">
    <source>
        <dbReference type="HAMAP-Rule" id="MF_00385"/>
    </source>
</evidence>
<dbReference type="Pfam" id="PF00886">
    <property type="entry name" value="Ribosomal_S16"/>
    <property type="match status" value="1"/>
</dbReference>
<sequence>MFDFQGNSNTFAVQIKTGTSSPALNLKEQMAVKIRLARRGRKQAPIYDIVVADSRSPRDGKFIEKLGQYNPQSTPAGITLKDDRAVYWLMVGAEPTDTTKKILSVRGVMLKKHLQVGVAKGAITQEVADARFEAWAKEKDAKREAKIAKLTEGKDAAKKAAFEAEKKKRADMEAAQQKAAEEAAAAATATEETTEEAPAAEASEETTEA</sequence>
<keyword evidence="2 3" id="KW-0687">Ribonucleoprotein</keyword>
<evidence type="ECO:0000313" key="6">
    <source>
        <dbReference type="Proteomes" id="UP000002875"/>
    </source>
</evidence>
<gene>
    <name evidence="3" type="primary">rpsP</name>
    <name evidence="5" type="ordered locus">Emtol_4215</name>
</gene>
<dbReference type="PANTHER" id="PTHR12919:SF20">
    <property type="entry name" value="SMALL RIBOSOMAL SUBUNIT PROTEIN BS16M"/>
    <property type="match status" value="1"/>
</dbReference>
<evidence type="ECO:0000256" key="2">
    <source>
        <dbReference type="ARBA" id="ARBA00023274"/>
    </source>
</evidence>
<dbReference type="NCBIfam" id="NF011094">
    <property type="entry name" value="PRK14521.1"/>
    <property type="match status" value="1"/>
</dbReference>
<comment type="similarity">
    <text evidence="3">Belongs to the bacterial ribosomal protein bS16 family.</text>
</comment>
<feature type="compositionally biased region" description="Low complexity" evidence="4">
    <location>
        <begin position="173"/>
        <end position="201"/>
    </location>
</feature>
<dbReference type="GO" id="GO:0005840">
    <property type="term" value="C:ribosome"/>
    <property type="evidence" value="ECO:0007669"/>
    <property type="project" value="UniProtKB-KW"/>
</dbReference>
<dbReference type="InterPro" id="IPR000307">
    <property type="entry name" value="Ribosomal_bS16"/>
</dbReference>
<keyword evidence="1 3" id="KW-0689">Ribosomal protein</keyword>
<accession>A0ABM5N7D0</accession>
<feature type="region of interest" description="Disordered" evidence="4">
    <location>
        <begin position="166"/>
        <end position="209"/>
    </location>
</feature>
<protein>
    <recommendedName>
        <fullName evidence="3">Small ribosomal subunit protein bS16</fullName>
    </recommendedName>
</protein>
<dbReference type="Proteomes" id="UP000002875">
    <property type="component" value="Chromosome"/>
</dbReference>
<dbReference type="NCBIfam" id="TIGR00002">
    <property type="entry name" value="S16"/>
    <property type="match status" value="1"/>
</dbReference>
<dbReference type="EMBL" id="CP002961">
    <property type="protein sequence ID" value="AFK05339.1"/>
    <property type="molecule type" value="Genomic_DNA"/>
</dbReference>
<keyword evidence="6" id="KW-1185">Reference proteome</keyword>
<name>A0ABM5N7D0_EMTOG</name>
<reference evidence="5 6" key="1">
    <citation type="submission" date="2011-07" db="EMBL/GenBank/DDBJ databases">
        <title>The complete genome of chromosome of Emticicia oligotrophica DSM 17448.</title>
        <authorList>
            <consortium name="US DOE Joint Genome Institute (JGI-PGF)"/>
            <person name="Lucas S."/>
            <person name="Han J."/>
            <person name="Lapidus A."/>
            <person name="Bruce D."/>
            <person name="Goodwin L."/>
            <person name="Pitluck S."/>
            <person name="Peters L."/>
            <person name="Kyrpides N."/>
            <person name="Mavromatis K."/>
            <person name="Ivanova N."/>
            <person name="Ovchinnikova G."/>
            <person name="Teshima H."/>
            <person name="Detter J.C."/>
            <person name="Tapia R."/>
            <person name="Han C."/>
            <person name="Land M."/>
            <person name="Hauser L."/>
            <person name="Markowitz V."/>
            <person name="Cheng J.-F."/>
            <person name="Hugenholtz P."/>
            <person name="Woyke T."/>
            <person name="Wu D."/>
            <person name="Tindall B."/>
            <person name="Pomrenke H."/>
            <person name="Brambilla E."/>
            <person name="Klenk H.-P."/>
            <person name="Eisen J.A."/>
        </authorList>
    </citation>
    <scope>NUCLEOTIDE SEQUENCE [LARGE SCALE GENOMIC DNA]</scope>
    <source>
        <strain evidence="5 6">DSM 17448</strain>
    </source>
</reference>
<dbReference type="SUPFAM" id="SSF54565">
    <property type="entry name" value="Ribosomal protein S16"/>
    <property type="match status" value="1"/>
</dbReference>
<dbReference type="InterPro" id="IPR020592">
    <property type="entry name" value="Ribosomal_bS16_CS"/>
</dbReference>
<evidence type="ECO:0000256" key="4">
    <source>
        <dbReference type="SAM" id="MobiDB-lite"/>
    </source>
</evidence>
<evidence type="ECO:0000313" key="5">
    <source>
        <dbReference type="EMBL" id="AFK05339.1"/>
    </source>
</evidence>
<dbReference type="Gene3D" id="3.30.1320.10">
    <property type="match status" value="1"/>
</dbReference>
<dbReference type="PROSITE" id="PS00732">
    <property type="entry name" value="RIBOSOMAL_S16"/>
    <property type="match status" value="1"/>
</dbReference>
<dbReference type="HAMAP" id="MF_00385">
    <property type="entry name" value="Ribosomal_bS16"/>
    <property type="match status" value="1"/>
</dbReference>
<dbReference type="PANTHER" id="PTHR12919">
    <property type="entry name" value="30S RIBOSOMAL PROTEIN S16"/>
    <property type="match status" value="1"/>
</dbReference>
<dbReference type="InterPro" id="IPR023803">
    <property type="entry name" value="Ribosomal_bS16_dom_sf"/>
</dbReference>
<proteinExistence type="inferred from homology"/>
<organism evidence="5 6">
    <name type="scientific">Emticicia oligotrophica (strain DSM 17448 / CIP 109782 / MTCC 6937 / GPTSA100-15)</name>
    <dbReference type="NCBI Taxonomy" id="929562"/>
    <lineage>
        <taxon>Bacteria</taxon>
        <taxon>Pseudomonadati</taxon>
        <taxon>Bacteroidota</taxon>
        <taxon>Cytophagia</taxon>
        <taxon>Cytophagales</taxon>
        <taxon>Leadbetterellaceae</taxon>
        <taxon>Emticicia</taxon>
    </lineage>
</organism>
<evidence type="ECO:0000256" key="1">
    <source>
        <dbReference type="ARBA" id="ARBA00022980"/>
    </source>
</evidence>